<dbReference type="PANTHER" id="PTHR23354">
    <property type="entry name" value="NUCLEOLAR PROTEIN 7/ESTROGEN RECEPTOR COACTIVATOR-RELATED"/>
    <property type="match status" value="1"/>
</dbReference>
<keyword evidence="1" id="KW-0106">Calcium</keyword>
<gene>
    <name evidence="3" type="ORF">ACJIZ3_023922</name>
</gene>
<accession>A0ABD3TQD6</accession>
<organism evidence="3 4">
    <name type="scientific">Penstemon smallii</name>
    <dbReference type="NCBI Taxonomy" id="265156"/>
    <lineage>
        <taxon>Eukaryota</taxon>
        <taxon>Viridiplantae</taxon>
        <taxon>Streptophyta</taxon>
        <taxon>Embryophyta</taxon>
        <taxon>Tracheophyta</taxon>
        <taxon>Spermatophyta</taxon>
        <taxon>Magnoliopsida</taxon>
        <taxon>eudicotyledons</taxon>
        <taxon>Gunneridae</taxon>
        <taxon>Pentapetalae</taxon>
        <taxon>asterids</taxon>
        <taxon>lamiids</taxon>
        <taxon>Lamiales</taxon>
        <taxon>Plantaginaceae</taxon>
        <taxon>Cheloneae</taxon>
        <taxon>Penstemon</taxon>
    </lineage>
</organism>
<dbReference type="PROSITE" id="PS51886">
    <property type="entry name" value="TLDC"/>
    <property type="match status" value="1"/>
</dbReference>
<dbReference type="PROSITE" id="PS00018">
    <property type="entry name" value="EF_HAND_1"/>
    <property type="match status" value="1"/>
</dbReference>
<dbReference type="EMBL" id="JBJXBP010000003">
    <property type="protein sequence ID" value="KAL3839331.1"/>
    <property type="molecule type" value="Genomic_DNA"/>
</dbReference>
<dbReference type="SUPFAM" id="SSF47473">
    <property type="entry name" value="EF-hand"/>
    <property type="match status" value="1"/>
</dbReference>
<dbReference type="Gene3D" id="1.10.238.10">
    <property type="entry name" value="EF-hand"/>
    <property type="match status" value="1"/>
</dbReference>
<evidence type="ECO:0000313" key="3">
    <source>
        <dbReference type="EMBL" id="KAL3839331.1"/>
    </source>
</evidence>
<protein>
    <recommendedName>
        <fullName evidence="2">TLDc domain-containing protein</fullName>
    </recommendedName>
</protein>
<dbReference type="InterPro" id="IPR011992">
    <property type="entry name" value="EF-hand-dom_pair"/>
</dbReference>
<dbReference type="InterPro" id="IPR018247">
    <property type="entry name" value="EF_Hand_1_Ca_BS"/>
</dbReference>
<dbReference type="AlphaFoldDB" id="A0ABD3TQD6"/>
<proteinExistence type="predicted"/>
<dbReference type="Pfam" id="PF07534">
    <property type="entry name" value="TLD"/>
    <property type="match status" value="1"/>
</dbReference>
<dbReference type="Proteomes" id="UP001634393">
    <property type="component" value="Unassembled WGS sequence"/>
</dbReference>
<dbReference type="SMART" id="SM00584">
    <property type="entry name" value="TLDc"/>
    <property type="match status" value="1"/>
</dbReference>
<comment type="caution">
    <text evidence="3">The sequence shown here is derived from an EMBL/GenBank/DDBJ whole genome shotgun (WGS) entry which is preliminary data.</text>
</comment>
<feature type="domain" description="TLDc" evidence="2">
    <location>
        <begin position="207"/>
        <end position="374"/>
    </location>
</feature>
<dbReference type="InterPro" id="IPR006571">
    <property type="entry name" value="TLDc_dom"/>
</dbReference>
<keyword evidence="4" id="KW-1185">Reference proteome</keyword>
<reference evidence="3 4" key="1">
    <citation type="submission" date="2024-12" db="EMBL/GenBank/DDBJ databases">
        <title>The unique morphological basis and parallel evolutionary history of personate flowers in Penstemon.</title>
        <authorList>
            <person name="Depatie T.H."/>
            <person name="Wessinger C.A."/>
        </authorList>
    </citation>
    <scope>NUCLEOTIDE SEQUENCE [LARGE SCALE GENOMIC DNA]</scope>
    <source>
        <strain evidence="3">WTNN_2</strain>
        <tissue evidence="3">Leaf</tissue>
    </source>
</reference>
<name>A0ABD3TQD6_9LAMI</name>
<dbReference type="PANTHER" id="PTHR23354:SF95">
    <property type="entry name" value="CALCIUM-BINDING EF-HAND FAMILY PROTEIN-RELATED"/>
    <property type="match status" value="1"/>
</dbReference>
<evidence type="ECO:0000256" key="1">
    <source>
        <dbReference type="ARBA" id="ARBA00022837"/>
    </source>
</evidence>
<evidence type="ECO:0000259" key="2">
    <source>
        <dbReference type="PROSITE" id="PS51886"/>
    </source>
</evidence>
<sequence length="411" mass="45539">MGNSESSSADPRYASATRAFTPKELEDLRSLYASLAAQSQSSGKYISPDVFKAHIGIDGPLGDRFFDLVSQKRKDQKLTFEDLVIAKGIYEKGTNDDIEEFIYQLLDVSDDGIVGRSDLEAVLTAMLDKLFQKQSSDAMAGSHQEIVEVFINAANLTTDSMSFEDFRKWCTLLPSVRKFLGSLLMPSDSGSQTPQLLHSDNIDPSLILLRKEYAWHIGGALPAQELDEWKLLYHSSVHGQSFNTFLGKIPNDGPTVLIIKDKEGYIYGGYASQPWEKHGDFYGDMKSFLFQLYPKASIYRPTGANHNLQWCAVNFSSESIPNGIGFGGKVNHFGLFISANFDSGQTFTCTTFGSPCLSKTSKIYPEVIECWGVIPINDQDKTGGVNQGSVLERFKEDRNMLKMVGLANSSE</sequence>
<evidence type="ECO:0000313" key="4">
    <source>
        <dbReference type="Proteomes" id="UP001634393"/>
    </source>
</evidence>